<dbReference type="InterPro" id="IPR001509">
    <property type="entry name" value="Epimerase_deHydtase"/>
</dbReference>
<dbReference type="AlphaFoldDB" id="A0A934RV33"/>
<gene>
    <name evidence="3" type="ORF">JIN87_02330</name>
</gene>
<dbReference type="EMBL" id="JAENIL010000003">
    <property type="protein sequence ID" value="MBK1875684.1"/>
    <property type="molecule type" value="Genomic_DNA"/>
</dbReference>
<dbReference type="PANTHER" id="PTHR43000">
    <property type="entry name" value="DTDP-D-GLUCOSE 4,6-DEHYDRATASE-RELATED"/>
    <property type="match status" value="1"/>
</dbReference>
<proteinExistence type="inferred from homology"/>
<comment type="similarity">
    <text evidence="1">Belongs to the NAD(P)-dependent epimerase/dehydratase family.</text>
</comment>
<organism evidence="3 4">
    <name type="scientific">Pelagicoccus mobilis</name>
    <dbReference type="NCBI Taxonomy" id="415221"/>
    <lineage>
        <taxon>Bacteria</taxon>
        <taxon>Pseudomonadati</taxon>
        <taxon>Verrucomicrobiota</taxon>
        <taxon>Opitutia</taxon>
        <taxon>Puniceicoccales</taxon>
        <taxon>Pelagicoccaceae</taxon>
        <taxon>Pelagicoccus</taxon>
    </lineage>
</organism>
<evidence type="ECO:0000256" key="1">
    <source>
        <dbReference type="ARBA" id="ARBA00007637"/>
    </source>
</evidence>
<name>A0A934RV33_9BACT</name>
<dbReference type="Gene3D" id="3.40.50.720">
    <property type="entry name" value="NAD(P)-binding Rossmann-like Domain"/>
    <property type="match status" value="1"/>
</dbReference>
<dbReference type="RefSeq" id="WP_200353903.1">
    <property type="nucleotide sequence ID" value="NZ_JAENIL010000003.1"/>
</dbReference>
<dbReference type="InterPro" id="IPR036291">
    <property type="entry name" value="NAD(P)-bd_dom_sf"/>
</dbReference>
<protein>
    <submittedName>
        <fullName evidence="3">NAD-dependent epimerase/dehydratase family protein</fullName>
    </submittedName>
</protein>
<reference evidence="3" key="1">
    <citation type="submission" date="2021-01" db="EMBL/GenBank/DDBJ databases">
        <title>Modified the classification status of verrucomicrobia.</title>
        <authorList>
            <person name="Feng X."/>
        </authorList>
    </citation>
    <scope>NUCLEOTIDE SEQUENCE</scope>
    <source>
        <strain evidence="3">KCTC 13126</strain>
    </source>
</reference>
<feature type="domain" description="NAD-dependent epimerase/dehydratase" evidence="2">
    <location>
        <begin position="7"/>
        <end position="261"/>
    </location>
</feature>
<keyword evidence="4" id="KW-1185">Reference proteome</keyword>
<evidence type="ECO:0000259" key="2">
    <source>
        <dbReference type="Pfam" id="PF01370"/>
    </source>
</evidence>
<sequence>MAVSVRVLITGVAGYIGSNLALRLKEEGAEASGLDGFTDYYDPALKRETARRLELAGVKIFEGDLTEAAASAMPPYLENVDAVVHFAAQPGISATTPWEDYNRNNVVATHCLLEAVRKAGVKRFVNVSSSSVYGLRATDSEIGEPKPASWYGETKLAAELEVMGAVRQGRQMKNVKSKTEDGEGGFSACSLRLFSVYGERERPDKLFPRLIRAIANEEEFPLFEGSWDHQRSFTYVGDICEAISCVLNNWEKAEGEIFNVGTDRCFTTGEAIETVQEIMGRKAKINLLPPRPGDQAATHANIGKIRKKLGWEPKTSLRGGLERMVKWYMDEVHGKIDWR</sequence>
<dbReference type="SUPFAM" id="SSF51735">
    <property type="entry name" value="NAD(P)-binding Rossmann-fold domains"/>
    <property type="match status" value="1"/>
</dbReference>
<dbReference type="PRINTS" id="PR01713">
    <property type="entry name" value="NUCEPIMERASE"/>
</dbReference>
<dbReference type="Pfam" id="PF01370">
    <property type="entry name" value="Epimerase"/>
    <property type="match status" value="1"/>
</dbReference>
<comment type="caution">
    <text evidence="3">The sequence shown here is derived from an EMBL/GenBank/DDBJ whole genome shotgun (WGS) entry which is preliminary data.</text>
</comment>
<evidence type="ECO:0000313" key="3">
    <source>
        <dbReference type="EMBL" id="MBK1875684.1"/>
    </source>
</evidence>
<evidence type="ECO:0000313" key="4">
    <source>
        <dbReference type="Proteomes" id="UP000617628"/>
    </source>
</evidence>
<accession>A0A934RV33</accession>
<dbReference type="Proteomes" id="UP000617628">
    <property type="component" value="Unassembled WGS sequence"/>
</dbReference>